<evidence type="ECO:0000313" key="7">
    <source>
        <dbReference type="EMBL" id="RRT34052.1"/>
    </source>
</evidence>
<sequence length="391" mass="42615">MGRAPCCEKVGLKKGRWTAEEDEILAKYIAANGEGSWRSLPKNAGKQKLLLLQHEMVSDLLLVSRPFGIGRVVEVWEELQAQWTLRGYPFSRWSVLVIRVGTSRVERHAGHLPGRTDNEIKNYWNSHLSRRIDSFRRLGLDGGDAAILDLSMLPGAGKRRGGRTSRSVARKFAIGGGTVGRGRQQQQQQQQQQGVVVSPPASLVQSDHSVVLDPDQNQASSVTNEGLVDANEEMASELLCCTSPMDGRLWDTHAPMEHLLFGPTEEESMAGWGWSREGDSGVMSSSEEGGGGVPVTGGQEEGGAATGLGVVESGPELVTKGEEEVGSSSSLAEEKLLDWDLEAMEAKLWDEAGEMWWHSEHQDLGMHGLDDGGYQEEEPLDSWLIFSGASL</sequence>
<evidence type="ECO:0000256" key="4">
    <source>
        <dbReference type="SAM" id="MobiDB-lite"/>
    </source>
</evidence>
<comment type="caution">
    <text evidence="7">The sequence shown here is derived from an EMBL/GenBank/DDBJ whole genome shotgun (WGS) entry which is preliminary data.</text>
</comment>
<accession>A0A426X3J4</accession>
<dbReference type="Pfam" id="PF00249">
    <property type="entry name" value="Myb_DNA-binding"/>
    <property type="match status" value="1"/>
</dbReference>
<feature type="compositionally biased region" description="Gly residues" evidence="4">
    <location>
        <begin position="288"/>
        <end position="306"/>
    </location>
</feature>
<reference evidence="7 8" key="1">
    <citation type="journal article" date="2014" name="Agronomy (Basel)">
        <title>A Draft Genome Sequence for Ensete ventricosum, the Drought-Tolerant Tree Against Hunger.</title>
        <authorList>
            <person name="Harrison J."/>
            <person name="Moore K.A."/>
            <person name="Paszkiewicz K."/>
            <person name="Jones T."/>
            <person name="Grant M."/>
            <person name="Ambacheew D."/>
            <person name="Muzemil S."/>
            <person name="Studholme D.J."/>
        </authorList>
    </citation>
    <scope>NUCLEOTIDE SEQUENCE [LARGE SCALE GENOMIC DNA]</scope>
</reference>
<evidence type="ECO:0000256" key="3">
    <source>
        <dbReference type="ARBA" id="ARBA00023242"/>
    </source>
</evidence>
<feature type="domain" description="Myb-like" evidence="5">
    <location>
        <begin position="9"/>
        <end position="128"/>
    </location>
</feature>
<dbReference type="GO" id="GO:0003677">
    <property type="term" value="F:DNA binding"/>
    <property type="evidence" value="ECO:0007669"/>
    <property type="project" value="UniProtKB-KW"/>
</dbReference>
<dbReference type="EMBL" id="AMZH03027662">
    <property type="protein sequence ID" value="RRT34052.1"/>
    <property type="molecule type" value="Genomic_DNA"/>
</dbReference>
<comment type="subcellular location">
    <subcellularLocation>
        <location evidence="1">Nucleus</location>
    </subcellularLocation>
</comment>
<proteinExistence type="predicted"/>
<feature type="non-terminal residue" evidence="7">
    <location>
        <position position="391"/>
    </location>
</feature>
<evidence type="ECO:0000259" key="6">
    <source>
        <dbReference type="PROSITE" id="PS51294"/>
    </source>
</evidence>
<evidence type="ECO:0000256" key="2">
    <source>
        <dbReference type="ARBA" id="ARBA00023125"/>
    </source>
</evidence>
<feature type="region of interest" description="Disordered" evidence="4">
    <location>
        <begin position="277"/>
        <end position="308"/>
    </location>
</feature>
<dbReference type="InterPro" id="IPR015495">
    <property type="entry name" value="Myb_TF_plants"/>
</dbReference>
<dbReference type="PROSITE" id="PS50090">
    <property type="entry name" value="MYB_LIKE"/>
    <property type="match status" value="1"/>
</dbReference>
<keyword evidence="3" id="KW-0539">Nucleus</keyword>
<keyword evidence="2" id="KW-0238">DNA-binding</keyword>
<dbReference type="SMART" id="SM00717">
    <property type="entry name" value="SANT"/>
    <property type="match status" value="1"/>
</dbReference>
<feature type="domain" description="HTH myb-type" evidence="6">
    <location>
        <begin position="109"/>
        <end position="132"/>
    </location>
</feature>
<dbReference type="Gene3D" id="1.10.10.60">
    <property type="entry name" value="Homeodomain-like"/>
    <property type="match status" value="2"/>
</dbReference>
<gene>
    <name evidence="7" type="ORF">B296_00040070</name>
</gene>
<dbReference type="PANTHER" id="PTHR47999">
    <property type="entry name" value="TRANSCRIPTION FACTOR MYB8-RELATED-RELATED"/>
    <property type="match status" value="1"/>
</dbReference>
<dbReference type="InterPro" id="IPR001005">
    <property type="entry name" value="SANT/Myb"/>
</dbReference>
<feature type="region of interest" description="Disordered" evidence="4">
    <location>
        <begin position="176"/>
        <end position="205"/>
    </location>
</feature>
<dbReference type="InterPro" id="IPR017930">
    <property type="entry name" value="Myb_dom"/>
</dbReference>
<protein>
    <submittedName>
        <fullName evidence="7">Uncharacterized protein</fullName>
    </submittedName>
</protein>
<organism evidence="7 8">
    <name type="scientific">Ensete ventricosum</name>
    <name type="common">Abyssinian banana</name>
    <name type="synonym">Musa ensete</name>
    <dbReference type="NCBI Taxonomy" id="4639"/>
    <lineage>
        <taxon>Eukaryota</taxon>
        <taxon>Viridiplantae</taxon>
        <taxon>Streptophyta</taxon>
        <taxon>Embryophyta</taxon>
        <taxon>Tracheophyta</taxon>
        <taxon>Spermatophyta</taxon>
        <taxon>Magnoliopsida</taxon>
        <taxon>Liliopsida</taxon>
        <taxon>Zingiberales</taxon>
        <taxon>Musaceae</taxon>
        <taxon>Ensete</taxon>
    </lineage>
</organism>
<dbReference type="GO" id="GO:0005634">
    <property type="term" value="C:nucleus"/>
    <property type="evidence" value="ECO:0007669"/>
    <property type="project" value="UniProtKB-SubCell"/>
</dbReference>
<evidence type="ECO:0000313" key="8">
    <source>
        <dbReference type="Proteomes" id="UP000287651"/>
    </source>
</evidence>
<dbReference type="SUPFAM" id="SSF46689">
    <property type="entry name" value="Homeodomain-like"/>
    <property type="match status" value="1"/>
</dbReference>
<name>A0A426X3J4_ENSVE</name>
<evidence type="ECO:0000259" key="5">
    <source>
        <dbReference type="PROSITE" id="PS50090"/>
    </source>
</evidence>
<dbReference type="AlphaFoldDB" id="A0A426X3J4"/>
<dbReference type="CDD" id="cd00167">
    <property type="entry name" value="SANT"/>
    <property type="match status" value="2"/>
</dbReference>
<dbReference type="Proteomes" id="UP000287651">
    <property type="component" value="Unassembled WGS sequence"/>
</dbReference>
<dbReference type="PANTHER" id="PTHR47999:SF6">
    <property type="entry name" value="MYB-RELATED PROTEIN P"/>
    <property type="match status" value="1"/>
</dbReference>
<evidence type="ECO:0000256" key="1">
    <source>
        <dbReference type="ARBA" id="ARBA00004123"/>
    </source>
</evidence>
<feature type="compositionally biased region" description="Low complexity" evidence="4">
    <location>
        <begin position="181"/>
        <end position="197"/>
    </location>
</feature>
<dbReference type="InterPro" id="IPR009057">
    <property type="entry name" value="Homeodomain-like_sf"/>
</dbReference>
<feature type="domain" description="HTH myb-type" evidence="6">
    <location>
        <begin position="9"/>
        <end position="45"/>
    </location>
</feature>
<dbReference type="PROSITE" id="PS51294">
    <property type="entry name" value="HTH_MYB"/>
    <property type="match status" value="2"/>
</dbReference>